<dbReference type="GO" id="GO:0008168">
    <property type="term" value="F:methyltransferase activity"/>
    <property type="evidence" value="ECO:0007669"/>
    <property type="project" value="UniProtKB-KW"/>
</dbReference>
<gene>
    <name evidence="2" type="ordered locus">CENSYa_1498</name>
</gene>
<name>A0RXQ3_CENSY</name>
<evidence type="ECO:0000313" key="2">
    <source>
        <dbReference type="EMBL" id="ABK78120.1"/>
    </source>
</evidence>
<dbReference type="HOGENOM" id="CLU_037990_2_3_2"/>
<dbReference type="EnsemblBacteria" id="ABK78120">
    <property type="protein sequence ID" value="ABK78120"/>
    <property type="gene ID" value="CENSYa_1498"/>
</dbReference>
<dbReference type="Pfam" id="PF13649">
    <property type="entry name" value="Methyltransf_25"/>
    <property type="match status" value="1"/>
</dbReference>
<accession>A0RXQ3</accession>
<proteinExistence type="predicted"/>
<dbReference type="SUPFAM" id="SSF53335">
    <property type="entry name" value="S-adenosyl-L-methionine-dependent methyltransferases"/>
    <property type="match status" value="1"/>
</dbReference>
<dbReference type="Proteomes" id="UP000000758">
    <property type="component" value="Chromosome"/>
</dbReference>
<evidence type="ECO:0000313" key="3">
    <source>
        <dbReference type="Proteomes" id="UP000000758"/>
    </source>
</evidence>
<dbReference type="Gene3D" id="3.40.50.150">
    <property type="entry name" value="Vaccinia Virus protein VP39"/>
    <property type="match status" value="1"/>
</dbReference>
<dbReference type="EMBL" id="DP000238">
    <property type="protein sequence ID" value="ABK78120.1"/>
    <property type="molecule type" value="Genomic_DNA"/>
</dbReference>
<dbReference type="PANTHER" id="PTHR43591:SF99">
    <property type="entry name" value="OS06G0646000 PROTEIN"/>
    <property type="match status" value="1"/>
</dbReference>
<evidence type="ECO:0000259" key="1">
    <source>
        <dbReference type="Pfam" id="PF13649"/>
    </source>
</evidence>
<dbReference type="InterPro" id="IPR029063">
    <property type="entry name" value="SAM-dependent_MTases_sf"/>
</dbReference>
<feature type="domain" description="Methyltransferase" evidence="1">
    <location>
        <begin position="51"/>
        <end position="142"/>
    </location>
</feature>
<dbReference type="STRING" id="414004.CENSYa_1498"/>
<dbReference type="KEGG" id="csy:CENSYa_1498"/>
<keyword evidence="3" id="KW-1185">Reference proteome</keyword>
<keyword evidence="2" id="KW-0489">Methyltransferase</keyword>
<protein>
    <submittedName>
        <fullName evidence="2">SAM dependent methyltransferase</fullName>
    </submittedName>
</protein>
<reference evidence="2 3" key="1">
    <citation type="journal article" date="2006" name="Proc. Natl. Acad. Sci. U.S.A.">
        <title>Genomic analysis of the uncultivated marine crenarchaeote Cenarchaeum symbiosum.</title>
        <authorList>
            <person name="Hallam S.J."/>
            <person name="Konstantinidis K.T."/>
            <person name="Putnam N."/>
            <person name="Schleper C."/>
            <person name="Watanabe Y."/>
            <person name="Sugahara J."/>
            <person name="Preston C."/>
            <person name="de la Torre J."/>
            <person name="Richardson P.M."/>
            <person name="DeLong E.F."/>
        </authorList>
    </citation>
    <scope>NUCLEOTIDE SEQUENCE [LARGE SCALE GENOMIC DNA]</scope>
    <source>
        <strain evidence="3">A</strain>
    </source>
</reference>
<dbReference type="PANTHER" id="PTHR43591">
    <property type="entry name" value="METHYLTRANSFERASE"/>
    <property type="match status" value="1"/>
</dbReference>
<dbReference type="GO" id="GO:0032259">
    <property type="term" value="P:methylation"/>
    <property type="evidence" value="ECO:0007669"/>
    <property type="project" value="UniProtKB-KW"/>
</dbReference>
<dbReference type="AlphaFoldDB" id="A0RXQ3"/>
<organism evidence="2 3">
    <name type="scientific">Cenarchaeum symbiosum (strain A)</name>
    <dbReference type="NCBI Taxonomy" id="414004"/>
    <lineage>
        <taxon>Archaea</taxon>
        <taxon>Nitrososphaerota</taxon>
        <taxon>Candidatus Cenarchaeales</taxon>
        <taxon>Candidatus Cenarchaeaceae</taxon>
        <taxon>Candidatus Cenarchaeum</taxon>
    </lineage>
</organism>
<keyword evidence="2" id="KW-0808">Transferase</keyword>
<dbReference type="CDD" id="cd02440">
    <property type="entry name" value="AdoMet_MTases"/>
    <property type="match status" value="1"/>
</dbReference>
<dbReference type="InterPro" id="IPR041698">
    <property type="entry name" value="Methyltransf_25"/>
</dbReference>
<sequence>MDPQEYKMRTMKLWDEVAPRYHGRWAGPARGPFGATGRLVELAGIREGDRILDIACGTGIVAGRAAAAAGPQGSVVGVDISSGALSIARGRVGENVDLVRGDAEGAFLRGPFDAVTCQYALFYFPDAAAVLRSARRLLRIGGTLAASVHGHNAPFFTCILDAMRDSIPDYFPQDSPDLDRFGDRGALAAAAEEAGFGGIRTEVLTFLYSPGSFDEYWAGHLSYVAEESRSRILGLPAAELAALEEHVRKNVEPYEDGNTITFPWEVILLAATD</sequence>